<organism evidence="2">
    <name type="scientific">Actinoplanes campanulatus</name>
    <dbReference type="NCBI Taxonomy" id="113559"/>
    <lineage>
        <taxon>Bacteria</taxon>
        <taxon>Bacillati</taxon>
        <taxon>Actinomycetota</taxon>
        <taxon>Actinomycetes</taxon>
        <taxon>Micromonosporales</taxon>
        <taxon>Micromonosporaceae</taxon>
        <taxon>Actinoplanes</taxon>
    </lineage>
</organism>
<gene>
    <name evidence="2" type="ORF">Aca07nite_56170</name>
</gene>
<comment type="caution">
    <text evidence="2">The sequence shown here is derived from an EMBL/GenBank/DDBJ whole genome shotgun (WGS) entry which is preliminary data.</text>
</comment>
<proteinExistence type="predicted"/>
<evidence type="ECO:0000313" key="2">
    <source>
        <dbReference type="EMBL" id="GID48342.1"/>
    </source>
</evidence>
<feature type="transmembrane region" description="Helical" evidence="1">
    <location>
        <begin position="250"/>
        <end position="271"/>
    </location>
</feature>
<evidence type="ECO:0000256" key="1">
    <source>
        <dbReference type="SAM" id="Phobius"/>
    </source>
</evidence>
<name>A0ABQ3WQ41_9ACTN</name>
<keyword evidence="1" id="KW-1133">Transmembrane helix</keyword>
<sequence>MTAIATTTGWQSHLRVTLPRVIKSEWIKFWSLRSTWITLVAAVVAFVGIGMLATSLGADGTATPPGQGGPGPGGGQAMDPTSLSLAGTTFAQLILATLGVLLTATEYSTGMIRATLTAVPKRLAVLWAKLTVFVSVVLSISLIASFVTFLGGQAVLESGVSLSDSGVLRAVVGTAVYLTGAGVIGLVLGVLLRATAAAVTTVFGMLFILPGVSGLLMPDSWSDAVSPYLPSNAGSAFTAVTQTADHLNPWAGLAVFAGYLVIAVIGAAVRLKTRDA</sequence>
<dbReference type="RefSeq" id="WP_204298500.1">
    <property type="nucleotide sequence ID" value="NZ_BAAAGQ010000019.1"/>
</dbReference>
<protein>
    <submittedName>
        <fullName evidence="2">ABC transporter permease</fullName>
    </submittedName>
</protein>
<dbReference type="PANTHER" id="PTHR37305">
    <property type="entry name" value="INTEGRAL MEMBRANE PROTEIN-RELATED"/>
    <property type="match status" value="1"/>
</dbReference>
<keyword evidence="1" id="KW-0472">Membrane</keyword>
<feature type="transmembrane region" description="Helical" evidence="1">
    <location>
        <begin position="83"/>
        <end position="105"/>
    </location>
</feature>
<accession>A0ABQ3WQ41</accession>
<keyword evidence="1" id="KW-0812">Transmembrane</keyword>
<feature type="transmembrane region" description="Helical" evidence="1">
    <location>
        <begin position="170"/>
        <end position="191"/>
    </location>
</feature>
<dbReference type="EMBL" id="BOMF01000104">
    <property type="protein sequence ID" value="GID48342.1"/>
    <property type="molecule type" value="Genomic_DNA"/>
</dbReference>
<feature type="transmembrane region" description="Helical" evidence="1">
    <location>
        <begin position="126"/>
        <end position="150"/>
    </location>
</feature>
<feature type="transmembrane region" description="Helical" evidence="1">
    <location>
        <begin position="198"/>
        <end position="217"/>
    </location>
</feature>
<reference evidence="2" key="1">
    <citation type="submission" date="2021-01" db="EMBL/GenBank/DDBJ databases">
        <title>Whole genome shotgun sequence of Actinoplanes capillaceus NBRC 16408.</title>
        <authorList>
            <person name="Komaki H."/>
            <person name="Tamura T."/>
        </authorList>
    </citation>
    <scope>NUCLEOTIDE SEQUENCE [LARGE SCALE GENOMIC DNA]</scope>
    <source>
        <strain evidence="2">NBRC 16408</strain>
    </source>
</reference>
<dbReference type="PANTHER" id="PTHR37305:SF1">
    <property type="entry name" value="MEMBRANE PROTEIN"/>
    <property type="match status" value="1"/>
</dbReference>
<feature type="transmembrane region" description="Helical" evidence="1">
    <location>
        <begin position="36"/>
        <end position="58"/>
    </location>
</feature>